<accession>A0A3S5CH47</accession>
<organism evidence="1 2">
    <name type="scientific">Protopolystoma xenopodis</name>
    <dbReference type="NCBI Taxonomy" id="117903"/>
    <lineage>
        <taxon>Eukaryota</taxon>
        <taxon>Metazoa</taxon>
        <taxon>Spiralia</taxon>
        <taxon>Lophotrochozoa</taxon>
        <taxon>Platyhelminthes</taxon>
        <taxon>Monogenea</taxon>
        <taxon>Polyopisthocotylea</taxon>
        <taxon>Polystomatidea</taxon>
        <taxon>Polystomatidae</taxon>
        <taxon>Protopolystoma</taxon>
    </lineage>
</organism>
<protein>
    <submittedName>
        <fullName evidence="1">Uncharacterized protein</fullName>
    </submittedName>
</protein>
<dbReference type="EMBL" id="CAAALY010002781">
    <property type="protein sequence ID" value="VEL07927.1"/>
    <property type="molecule type" value="Genomic_DNA"/>
</dbReference>
<sequence>MTPHSDDADYDVGEAFENVPSQLFNARNHDYYGRGYGTMYVPQGLPDTPIKLQKQGRTSTVKLKETATIVLVFIYTIHIALPSKKLFSSRVDGIFDLSLFSSVLQ</sequence>
<dbReference type="Proteomes" id="UP000784294">
    <property type="component" value="Unassembled WGS sequence"/>
</dbReference>
<dbReference type="AlphaFoldDB" id="A0A3S5CH47"/>
<gene>
    <name evidence="1" type="ORF">PXEA_LOCUS1367</name>
</gene>
<evidence type="ECO:0000313" key="2">
    <source>
        <dbReference type="Proteomes" id="UP000784294"/>
    </source>
</evidence>
<evidence type="ECO:0000313" key="1">
    <source>
        <dbReference type="EMBL" id="VEL07927.1"/>
    </source>
</evidence>
<keyword evidence="2" id="KW-1185">Reference proteome</keyword>
<reference evidence="1" key="1">
    <citation type="submission" date="2018-11" db="EMBL/GenBank/DDBJ databases">
        <authorList>
            <consortium name="Pathogen Informatics"/>
        </authorList>
    </citation>
    <scope>NUCLEOTIDE SEQUENCE</scope>
</reference>
<comment type="caution">
    <text evidence="1">The sequence shown here is derived from an EMBL/GenBank/DDBJ whole genome shotgun (WGS) entry which is preliminary data.</text>
</comment>
<name>A0A3S5CH47_9PLAT</name>
<proteinExistence type="predicted"/>